<dbReference type="Proteomes" id="UP000449969">
    <property type="component" value="Unassembled WGS sequence"/>
</dbReference>
<dbReference type="AlphaFoldDB" id="A0A844T8U9"/>
<sequence length="78" mass="8609">MPRYFFHVHDGDSVLDDVGLDLPDIFAARTAAIELSGEILKHDLTVSFVPHVFWQVEVSDSPKLGGHSLFILQFSVAG</sequence>
<dbReference type="OrthoDB" id="7863142at2"/>
<organism evidence="2 3">
    <name type="scientific">Bradyrhizobium cajani</name>
    <dbReference type="NCBI Taxonomy" id="1928661"/>
    <lineage>
        <taxon>Bacteria</taxon>
        <taxon>Pseudomonadati</taxon>
        <taxon>Pseudomonadota</taxon>
        <taxon>Alphaproteobacteria</taxon>
        <taxon>Hyphomicrobiales</taxon>
        <taxon>Nitrobacteraceae</taxon>
        <taxon>Bradyrhizobium</taxon>
    </lineage>
</organism>
<accession>A0A844T8U9</accession>
<name>A0A844T8U9_9BRAD</name>
<dbReference type="RefSeq" id="WP_157327208.1">
    <property type="nucleotide sequence ID" value="NZ_JANADL010000009.1"/>
</dbReference>
<evidence type="ECO:0000313" key="2">
    <source>
        <dbReference type="EMBL" id="MVT71912.1"/>
    </source>
</evidence>
<dbReference type="InterPro" id="IPR054189">
    <property type="entry name" value="DUF6894"/>
</dbReference>
<keyword evidence="3" id="KW-1185">Reference proteome</keyword>
<proteinExistence type="predicted"/>
<evidence type="ECO:0000259" key="1">
    <source>
        <dbReference type="Pfam" id="PF21834"/>
    </source>
</evidence>
<reference evidence="2 3" key="1">
    <citation type="submission" date="2019-12" db="EMBL/GenBank/DDBJ databases">
        <title>Draft genome sequences Bradyrhizobium cajani AMBPC1010, Bradyrhizobium pachyrhizi AMBPC1040 and Bradyrhizobium yuanmingense ALSPC3051, three plant growth promoting strains isolated from nodules of Cajanus cajan L. in Dominican Republic.</title>
        <authorList>
            <person name="Flores-Felix J.D."/>
            <person name="Araujo J."/>
            <person name="Diaz-Alcantara C."/>
            <person name="Gonzalez-Andres F."/>
            <person name="Velazquez E."/>
        </authorList>
    </citation>
    <scope>NUCLEOTIDE SEQUENCE [LARGE SCALE GENOMIC DNA]</scope>
    <source>
        <strain evidence="2 3">1010</strain>
    </source>
</reference>
<evidence type="ECO:0000313" key="3">
    <source>
        <dbReference type="Proteomes" id="UP000449969"/>
    </source>
</evidence>
<feature type="domain" description="DUF6894" evidence="1">
    <location>
        <begin position="3"/>
        <end position="61"/>
    </location>
</feature>
<dbReference type="Pfam" id="PF21834">
    <property type="entry name" value="DUF6894"/>
    <property type="match status" value="1"/>
</dbReference>
<dbReference type="EMBL" id="WQNE01000001">
    <property type="protein sequence ID" value="MVT71912.1"/>
    <property type="molecule type" value="Genomic_DNA"/>
</dbReference>
<protein>
    <recommendedName>
        <fullName evidence="1">DUF6894 domain-containing protein</fullName>
    </recommendedName>
</protein>
<comment type="caution">
    <text evidence="2">The sequence shown here is derived from an EMBL/GenBank/DDBJ whole genome shotgun (WGS) entry which is preliminary data.</text>
</comment>
<gene>
    <name evidence="2" type="ORF">GPL20_02090</name>
</gene>